<evidence type="ECO:0000256" key="2">
    <source>
        <dbReference type="ARBA" id="ARBA00022896"/>
    </source>
</evidence>
<name>A0A445IAP8_GLYSO</name>
<sequence length="147" mass="16843">MSEKKKFWQSPQHMEGFGQAFVVSEEHQLDWADLFFMTTLPKHLRMPHLFPKLTLLFSSKDGRNRNDRVFKDRMQTMRMNYYPPCPQPEKVFGLTSHSDAASEVEGLQIRKYGMPSESISTTCPATTPSVLIDFTNSPVTPTTPICL</sequence>
<dbReference type="SUPFAM" id="SSF51197">
    <property type="entry name" value="Clavaminate synthase-like"/>
    <property type="match status" value="1"/>
</dbReference>
<proteinExistence type="predicted"/>
<feature type="domain" description="Isopenicillin N synthase-like Fe(2+) 2OG dioxygenase" evidence="4">
    <location>
        <begin position="75"/>
        <end position="101"/>
    </location>
</feature>
<organism evidence="5 6">
    <name type="scientific">Glycine soja</name>
    <name type="common">Wild soybean</name>
    <dbReference type="NCBI Taxonomy" id="3848"/>
    <lineage>
        <taxon>Eukaryota</taxon>
        <taxon>Viridiplantae</taxon>
        <taxon>Streptophyta</taxon>
        <taxon>Embryophyta</taxon>
        <taxon>Tracheophyta</taxon>
        <taxon>Spermatophyta</taxon>
        <taxon>Magnoliopsida</taxon>
        <taxon>eudicotyledons</taxon>
        <taxon>Gunneridae</taxon>
        <taxon>Pentapetalae</taxon>
        <taxon>rosids</taxon>
        <taxon>fabids</taxon>
        <taxon>Fabales</taxon>
        <taxon>Fabaceae</taxon>
        <taxon>Papilionoideae</taxon>
        <taxon>50 kb inversion clade</taxon>
        <taxon>NPAAA clade</taxon>
        <taxon>indigoferoid/millettioid clade</taxon>
        <taxon>Phaseoleae</taxon>
        <taxon>Glycine</taxon>
        <taxon>Glycine subgen. Soja</taxon>
    </lineage>
</organism>
<keyword evidence="2" id="KW-0847">Vitamin C</keyword>
<dbReference type="Pfam" id="PF03171">
    <property type="entry name" value="2OG-FeII_Oxy"/>
    <property type="match status" value="1"/>
</dbReference>
<dbReference type="GO" id="GO:0031418">
    <property type="term" value="F:L-ascorbic acid binding"/>
    <property type="evidence" value="ECO:0007669"/>
    <property type="project" value="UniProtKB-KW"/>
</dbReference>
<evidence type="ECO:0000313" key="5">
    <source>
        <dbReference type="EMBL" id="RZB82985.1"/>
    </source>
</evidence>
<accession>A0A445IAP8</accession>
<gene>
    <name evidence="5" type="ORF">D0Y65_031862</name>
</gene>
<evidence type="ECO:0000256" key="1">
    <source>
        <dbReference type="ARBA" id="ARBA00022723"/>
    </source>
</evidence>
<evidence type="ECO:0000313" key="6">
    <source>
        <dbReference type="Proteomes" id="UP000289340"/>
    </source>
</evidence>
<evidence type="ECO:0000259" key="4">
    <source>
        <dbReference type="Pfam" id="PF03171"/>
    </source>
</evidence>
<dbReference type="InterPro" id="IPR044861">
    <property type="entry name" value="IPNS-like_FE2OG_OXY"/>
</dbReference>
<protein>
    <submittedName>
        <fullName evidence="5">Protein SRG1</fullName>
    </submittedName>
</protein>
<dbReference type="InterPro" id="IPR050295">
    <property type="entry name" value="Plant_2OG-oxidoreductases"/>
</dbReference>
<dbReference type="GO" id="GO:0046872">
    <property type="term" value="F:metal ion binding"/>
    <property type="evidence" value="ECO:0007669"/>
    <property type="project" value="UniProtKB-KW"/>
</dbReference>
<comment type="caution">
    <text evidence="5">The sequence shown here is derived from an EMBL/GenBank/DDBJ whole genome shotgun (WGS) entry which is preliminary data.</text>
</comment>
<keyword evidence="6" id="KW-1185">Reference proteome</keyword>
<dbReference type="InterPro" id="IPR027443">
    <property type="entry name" value="IPNS-like_sf"/>
</dbReference>
<dbReference type="Proteomes" id="UP000289340">
    <property type="component" value="Chromosome 11"/>
</dbReference>
<keyword evidence="1" id="KW-0479">Metal-binding</keyword>
<keyword evidence="3" id="KW-0408">Iron</keyword>
<dbReference type="AlphaFoldDB" id="A0A445IAP8"/>
<dbReference type="EMBL" id="QZWG01000011">
    <property type="protein sequence ID" value="RZB82985.1"/>
    <property type="molecule type" value="Genomic_DNA"/>
</dbReference>
<evidence type="ECO:0000256" key="3">
    <source>
        <dbReference type="ARBA" id="ARBA00023004"/>
    </source>
</evidence>
<dbReference type="Gene3D" id="2.60.120.330">
    <property type="entry name" value="B-lactam Antibiotic, Isopenicillin N Synthase, Chain"/>
    <property type="match status" value="1"/>
</dbReference>
<reference evidence="5 6" key="1">
    <citation type="submission" date="2018-09" db="EMBL/GenBank/DDBJ databases">
        <title>A high-quality reference genome of wild soybean provides a powerful tool to mine soybean genomes.</title>
        <authorList>
            <person name="Xie M."/>
            <person name="Chung C.Y.L."/>
            <person name="Li M.-W."/>
            <person name="Wong F.-L."/>
            <person name="Chan T.-F."/>
            <person name="Lam H.-M."/>
        </authorList>
    </citation>
    <scope>NUCLEOTIDE SEQUENCE [LARGE SCALE GENOMIC DNA]</scope>
    <source>
        <strain evidence="6">cv. W05</strain>
        <tissue evidence="5">Hypocotyl of etiolated seedlings</tissue>
    </source>
</reference>
<dbReference type="PANTHER" id="PTHR47991">
    <property type="entry name" value="OXOGLUTARATE/IRON-DEPENDENT DIOXYGENASE"/>
    <property type="match status" value="1"/>
</dbReference>